<feature type="domain" description="Gfo/Idh/MocA-like oxidoreductase N-terminal" evidence="1">
    <location>
        <begin position="7"/>
        <end position="123"/>
    </location>
</feature>
<dbReference type="PANTHER" id="PTHR43708:SF8">
    <property type="entry name" value="OXIDOREDUCTASE"/>
    <property type="match status" value="1"/>
</dbReference>
<gene>
    <name evidence="3" type="ORF">CMV30_04980</name>
</gene>
<dbReference type="InterPro" id="IPR004104">
    <property type="entry name" value="Gfo/Idh/MocA-like_OxRdtase_C"/>
</dbReference>
<dbReference type="InterPro" id="IPR051317">
    <property type="entry name" value="Gfo/Idh/MocA_oxidoreduct"/>
</dbReference>
<dbReference type="PANTHER" id="PTHR43708">
    <property type="entry name" value="CONSERVED EXPRESSED OXIDOREDUCTASE (EUROFUNG)"/>
    <property type="match status" value="1"/>
</dbReference>
<organism evidence="3 4">
    <name type="scientific">Nibricoccus aquaticus</name>
    <dbReference type="NCBI Taxonomy" id="2576891"/>
    <lineage>
        <taxon>Bacteria</taxon>
        <taxon>Pseudomonadati</taxon>
        <taxon>Verrucomicrobiota</taxon>
        <taxon>Opitutia</taxon>
        <taxon>Opitutales</taxon>
        <taxon>Opitutaceae</taxon>
        <taxon>Nibricoccus</taxon>
    </lineage>
</organism>
<reference evidence="3 4" key="1">
    <citation type="submission" date="2017-09" db="EMBL/GenBank/DDBJ databases">
        <title>Complete genome sequence of Verrucomicrobial strain HZ-65, isolated from freshwater.</title>
        <authorList>
            <person name="Choi A."/>
        </authorList>
    </citation>
    <scope>NUCLEOTIDE SEQUENCE [LARGE SCALE GENOMIC DNA]</scope>
    <source>
        <strain evidence="3 4">HZ-65</strain>
    </source>
</reference>
<protein>
    <submittedName>
        <fullName evidence="3">Oxidoreductase</fullName>
    </submittedName>
</protein>
<dbReference type="AlphaFoldDB" id="A0A290Q501"/>
<feature type="domain" description="Gfo/Idh/MocA-like oxidoreductase C-terminal" evidence="2">
    <location>
        <begin position="139"/>
        <end position="347"/>
    </location>
</feature>
<dbReference type="Pfam" id="PF02894">
    <property type="entry name" value="GFO_IDH_MocA_C"/>
    <property type="match status" value="1"/>
</dbReference>
<sequence length="361" mass="40163">MKKLGLGVLGLGEGRSIISAGVNSPLWSVARLCDLSEELGKARCAEFGLDPKVYASSLETMLADPAVDVVGIYTPDHLHADHVIQTLKAGKHVICTKPFLHDLSRAREVLDAQKASGKQVFVGQSSRFFAPFTRQREHFESGAFGDIITVEAYYHADHRWFLKKEWAKNDAFKWLYGCISHPGDLVRWYLPDIEEVMGYSSLSENGRSLGLAHPDTFHFVMKATNGVTARVSGSYSGPVVPLQRDSNMSCILRCANGASQGDYYDLRYAWKIGSQSVVETFEDQDAHYFRFGGHSHHAGEYQNYIEYFARSITEGKTPKPDAREGIVTVALMQAMEESTQIGRPVKIKEVLGRFGLTDLMS</sequence>
<dbReference type="Gene3D" id="3.40.50.720">
    <property type="entry name" value="NAD(P)-binding Rossmann-like Domain"/>
    <property type="match status" value="1"/>
</dbReference>
<evidence type="ECO:0000259" key="1">
    <source>
        <dbReference type="Pfam" id="PF01408"/>
    </source>
</evidence>
<dbReference type="InterPro" id="IPR000683">
    <property type="entry name" value="Gfo/Idh/MocA-like_OxRdtase_N"/>
</dbReference>
<evidence type="ECO:0000313" key="4">
    <source>
        <dbReference type="Proteomes" id="UP000217265"/>
    </source>
</evidence>
<keyword evidence="4" id="KW-1185">Reference proteome</keyword>
<dbReference type="RefSeq" id="WP_096054989.1">
    <property type="nucleotide sequence ID" value="NZ_CP023344.1"/>
</dbReference>
<dbReference type="SUPFAM" id="SSF51735">
    <property type="entry name" value="NAD(P)-binding Rossmann-fold domains"/>
    <property type="match status" value="1"/>
</dbReference>
<dbReference type="Gene3D" id="3.30.360.10">
    <property type="entry name" value="Dihydrodipicolinate Reductase, domain 2"/>
    <property type="match status" value="1"/>
</dbReference>
<dbReference type="EMBL" id="CP023344">
    <property type="protein sequence ID" value="ATC63357.1"/>
    <property type="molecule type" value="Genomic_DNA"/>
</dbReference>
<dbReference type="GO" id="GO:0000166">
    <property type="term" value="F:nucleotide binding"/>
    <property type="evidence" value="ECO:0007669"/>
    <property type="project" value="InterPro"/>
</dbReference>
<dbReference type="OrthoDB" id="9815825at2"/>
<dbReference type="Pfam" id="PF01408">
    <property type="entry name" value="GFO_IDH_MocA"/>
    <property type="match status" value="1"/>
</dbReference>
<name>A0A290Q501_9BACT</name>
<dbReference type="KEGG" id="vbh:CMV30_04980"/>
<dbReference type="InterPro" id="IPR036291">
    <property type="entry name" value="NAD(P)-bd_dom_sf"/>
</dbReference>
<proteinExistence type="predicted"/>
<dbReference type="SUPFAM" id="SSF55347">
    <property type="entry name" value="Glyceraldehyde-3-phosphate dehydrogenase-like, C-terminal domain"/>
    <property type="match status" value="1"/>
</dbReference>
<evidence type="ECO:0000259" key="2">
    <source>
        <dbReference type="Pfam" id="PF02894"/>
    </source>
</evidence>
<evidence type="ECO:0000313" key="3">
    <source>
        <dbReference type="EMBL" id="ATC63357.1"/>
    </source>
</evidence>
<accession>A0A290Q501</accession>
<dbReference type="Proteomes" id="UP000217265">
    <property type="component" value="Chromosome"/>
</dbReference>